<accession>X1UP53</accession>
<proteinExistence type="predicted"/>
<organism evidence="1">
    <name type="scientific">marine sediment metagenome</name>
    <dbReference type="NCBI Taxonomy" id="412755"/>
    <lineage>
        <taxon>unclassified sequences</taxon>
        <taxon>metagenomes</taxon>
        <taxon>ecological metagenomes</taxon>
    </lineage>
</organism>
<comment type="caution">
    <text evidence="1">The sequence shown here is derived from an EMBL/GenBank/DDBJ whole genome shotgun (WGS) entry which is preliminary data.</text>
</comment>
<gene>
    <name evidence="1" type="ORF">S12H4_44959</name>
</gene>
<reference evidence="1" key="1">
    <citation type="journal article" date="2014" name="Front. Microbiol.">
        <title>High frequency of phylogenetically diverse reductive dehalogenase-homologous genes in deep subseafloor sedimentary metagenomes.</title>
        <authorList>
            <person name="Kawai M."/>
            <person name="Futagami T."/>
            <person name="Toyoda A."/>
            <person name="Takaki Y."/>
            <person name="Nishi S."/>
            <person name="Hori S."/>
            <person name="Arai W."/>
            <person name="Tsubouchi T."/>
            <person name="Morono Y."/>
            <person name="Uchiyama I."/>
            <person name="Ito T."/>
            <person name="Fujiyama A."/>
            <person name="Inagaki F."/>
            <person name="Takami H."/>
        </authorList>
    </citation>
    <scope>NUCLEOTIDE SEQUENCE</scope>
    <source>
        <strain evidence="1">Expedition CK06-06</strain>
    </source>
</reference>
<dbReference type="AlphaFoldDB" id="X1UP53"/>
<name>X1UP53_9ZZZZ</name>
<protein>
    <submittedName>
        <fullName evidence="1">Uncharacterized protein</fullName>
    </submittedName>
</protein>
<sequence length="49" mass="5082">TPHNFYIHNIGASVDQPGVAVEEVGWIERNKGPVIVAGLAGVIALCAVV</sequence>
<evidence type="ECO:0000313" key="1">
    <source>
        <dbReference type="EMBL" id="GAJ05377.1"/>
    </source>
</evidence>
<dbReference type="EMBL" id="BARW01027748">
    <property type="protein sequence ID" value="GAJ05377.1"/>
    <property type="molecule type" value="Genomic_DNA"/>
</dbReference>
<feature type="non-terminal residue" evidence="1">
    <location>
        <position position="1"/>
    </location>
</feature>